<dbReference type="NCBIfam" id="NF008453">
    <property type="entry name" value="PRK11308.1"/>
    <property type="match status" value="2"/>
</dbReference>
<comment type="similarity">
    <text evidence="1">Belongs to the ABC transporter superfamily.</text>
</comment>
<organism evidence="6 7">
    <name type="scientific">Extibacter muris</name>
    <dbReference type="NCBI Taxonomy" id="1796622"/>
    <lineage>
        <taxon>Bacteria</taxon>
        <taxon>Bacillati</taxon>
        <taxon>Bacillota</taxon>
        <taxon>Clostridia</taxon>
        <taxon>Lachnospirales</taxon>
        <taxon>Lachnospiraceae</taxon>
        <taxon>Extibacter</taxon>
    </lineage>
</organism>
<protein>
    <submittedName>
        <fullName evidence="6">Dipeptide ABC transporter ATP-binding protein</fullName>
    </submittedName>
</protein>
<dbReference type="GO" id="GO:0015833">
    <property type="term" value="P:peptide transport"/>
    <property type="evidence" value="ECO:0007669"/>
    <property type="project" value="InterPro"/>
</dbReference>
<dbReference type="PANTHER" id="PTHR43776:SF7">
    <property type="entry name" value="D,D-DIPEPTIDE TRANSPORT ATP-BINDING PROTEIN DDPF-RELATED"/>
    <property type="match status" value="1"/>
</dbReference>
<evidence type="ECO:0000256" key="1">
    <source>
        <dbReference type="ARBA" id="ARBA00005417"/>
    </source>
</evidence>
<evidence type="ECO:0000313" key="7">
    <source>
        <dbReference type="Proteomes" id="UP000295710"/>
    </source>
</evidence>
<keyword evidence="4 6" id="KW-0067">ATP-binding</keyword>
<dbReference type="InterPro" id="IPR017871">
    <property type="entry name" value="ABC_transporter-like_CS"/>
</dbReference>
<evidence type="ECO:0000259" key="5">
    <source>
        <dbReference type="PROSITE" id="PS50893"/>
    </source>
</evidence>
<accession>A0A4R4FFC2</accession>
<name>A0A4R4FFC2_9FIRM</name>
<feature type="domain" description="ABC transporter" evidence="5">
    <location>
        <begin position="6"/>
        <end position="262"/>
    </location>
</feature>
<keyword evidence="3" id="KW-0547">Nucleotide-binding</keyword>
<dbReference type="RefSeq" id="WP_132278310.1">
    <property type="nucleotide sequence ID" value="NZ_JAOBST010000014.1"/>
</dbReference>
<evidence type="ECO:0000256" key="4">
    <source>
        <dbReference type="ARBA" id="ARBA00022840"/>
    </source>
</evidence>
<gene>
    <name evidence="6" type="ORF">E1963_12125</name>
</gene>
<dbReference type="GO" id="GO:0055085">
    <property type="term" value="P:transmembrane transport"/>
    <property type="evidence" value="ECO:0007669"/>
    <property type="project" value="UniProtKB-ARBA"/>
</dbReference>
<dbReference type="GO" id="GO:0016887">
    <property type="term" value="F:ATP hydrolysis activity"/>
    <property type="evidence" value="ECO:0007669"/>
    <property type="project" value="InterPro"/>
</dbReference>
<dbReference type="Pfam" id="PF08352">
    <property type="entry name" value="oligo_HPY"/>
    <property type="match status" value="2"/>
</dbReference>
<dbReference type="InterPro" id="IPR027417">
    <property type="entry name" value="P-loop_NTPase"/>
</dbReference>
<dbReference type="AlphaFoldDB" id="A0A4R4FFC2"/>
<dbReference type="SUPFAM" id="SSF52540">
    <property type="entry name" value="P-loop containing nucleoside triphosphate hydrolases"/>
    <property type="match status" value="2"/>
</dbReference>
<dbReference type="Proteomes" id="UP000295710">
    <property type="component" value="Unassembled WGS sequence"/>
</dbReference>
<dbReference type="NCBIfam" id="NF007739">
    <property type="entry name" value="PRK10419.1"/>
    <property type="match status" value="2"/>
</dbReference>
<dbReference type="EMBL" id="SMMX01000009">
    <property type="protein sequence ID" value="TDA21406.1"/>
    <property type="molecule type" value="Genomic_DNA"/>
</dbReference>
<dbReference type="Gene3D" id="3.40.50.300">
    <property type="entry name" value="P-loop containing nucleotide triphosphate hydrolases"/>
    <property type="match status" value="2"/>
</dbReference>
<dbReference type="FunFam" id="3.40.50.300:FF:000016">
    <property type="entry name" value="Oligopeptide ABC transporter ATP-binding component"/>
    <property type="match status" value="1"/>
</dbReference>
<comment type="caution">
    <text evidence="6">The sequence shown here is derived from an EMBL/GenBank/DDBJ whole genome shotgun (WGS) entry which is preliminary data.</text>
</comment>
<keyword evidence="2" id="KW-0813">Transport</keyword>
<evidence type="ECO:0000256" key="3">
    <source>
        <dbReference type="ARBA" id="ARBA00022741"/>
    </source>
</evidence>
<dbReference type="CDD" id="cd03257">
    <property type="entry name" value="ABC_NikE_OppD_transporters"/>
    <property type="match status" value="2"/>
</dbReference>
<dbReference type="InterPro" id="IPR050319">
    <property type="entry name" value="ABC_transp_ATP-bind"/>
</dbReference>
<dbReference type="Pfam" id="PF00005">
    <property type="entry name" value="ABC_tran"/>
    <property type="match status" value="2"/>
</dbReference>
<reference evidence="6 7" key="1">
    <citation type="journal article" date="2016" name="Nat. Microbiol.">
        <title>The Mouse Intestinal Bacterial Collection (miBC) provides host-specific insight into cultured diversity and functional potential of the gut microbiota.</title>
        <authorList>
            <person name="Lagkouvardos I."/>
            <person name="Pukall R."/>
            <person name="Abt B."/>
            <person name="Foesel B.U."/>
            <person name="Meier-Kolthoff J.P."/>
            <person name="Kumar N."/>
            <person name="Bresciani A."/>
            <person name="Martinez I."/>
            <person name="Just S."/>
            <person name="Ziegler C."/>
            <person name="Brugiroux S."/>
            <person name="Garzetti D."/>
            <person name="Wenning M."/>
            <person name="Bui T.P."/>
            <person name="Wang J."/>
            <person name="Hugenholtz F."/>
            <person name="Plugge C.M."/>
            <person name="Peterson D.A."/>
            <person name="Hornef M.W."/>
            <person name="Baines J.F."/>
            <person name="Smidt H."/>
            <person name="Walter J."/>
            <person name="Kristiansen K."/>
            <person name="Nielsen H.B."/>
            <person name="Haller D."/>
            <person name="Overmann J."/>
            <person name="Stecher B."/>
            <person name="Clavel T."/>
        </authorList>
    </citation>
    <scope>NUCLEOTIDE SEQUENCE [LARGE SCALE GENOMIC DNA]</scope>
    <source>
        <strain evidence="6 7">DSM 28560</strain>
    </source>
</reference>
<dbReference type="GO" id="GO:0005524">
    <property type="term" value="F:ATP binding"/>
    <property type="evidence" value="ECO:0007669"/>
    <property type="project" value="UniProtKB-KW"/>
</dbReference>
<evidence type="ECO:0000313" key="6">
    <source>
        <dbReference type="EMBL" id="TDA21406.1"/>
    </source>
</evidence>
<proteinExistence type="inferred from homology"/>
<dbReference type="PANTHER" id="PTHR43776">
    <property type="entry name" value="TRANSPORT ATP-BINDING PROTEIN"/>
    <property type="match status" value="1"/>
</dbReference>
<dbReference type="InterPro" id="IPR003593">
    <property type="entry name" value="AAA+_ATPase"/>
</dbReference>
<dbReference type="InterPro" id="IPR003439">
    <property type="entry name" value="ABC_transporter-like_ATP-bd"/>
</dbReference>
<dbReference type="PROSITE" id="PS50893">
    <property type="entry name" value="ABC_TRANSPORTER_2"/>
    <property type="match status" value="2"/>
</dbReference>
<dbReference type="NCBIfam" id="TIGR01727">
    <property type="entry name" value="oligo_HPY"/>
    <property type="match status" value="1"/>
</dbReference>
<dbReference type="InterPro" id="IPR013563">
    <property type="entry name" value="Oligopep_ABC_C"/>
</dbReference>
<dbReference type="PROSITE" id="PS00211">
    <property type="entry name" value="ABC_TRANSPORTER_1"/>
    <property type="match status" value="2"/>
</dbReference>
<dbReference type="SMART" id="SM00382">
    <property type="entry name" value="AAA"/>
    <property type="match status" value="2"/>
</dbReference>
<keyword evidence="7" id="KW-1185">Reference proteome</keyword>
<sequence>MSLLHIRDLNVQFHDKEKGQEAVRHLSFDAAPGEIVGIVGESGSGKSTAMQAVLGLLPDCAETVCGEILLGDADITPPLPGESRKEYERKMDCIRGNKIAMVFQNPQTSLNPTVKIGRQIVETIRAHSHCSRTAARRRAAELLDMAGIHDGESQMDKYPFELSGGMCQRVGIAIALSCGPELLIADEPTTALDATVEKQMLELFRRIVQETGTAVLFVSHNLGVIASLCDRVLVMHDGTLAEEGLVEDIFYNPQHAYTKTLLARAKELQKLSACRGDQKKLLEVSHVSRCFAGTGGPGRRDMTEAVRDVTFHIRRGETFGLVGESGCGKSTLARMVTGILAPTRGTVLYEGAAQPVRPGKQNRRVQMVFQNPYASLNPRMTVRDMLEEPLLLNTDMTEQERREKVDSMLTLVGLDPEEAQRYPRAFSGGERQRIGIARALMLEPGLLVCDEPVSALDMPIQEQILELLEELQDSRGITCLFISHDLNVVKRISSRIGVMYAGSIVETGHTKDVYNDPWHPYTKALLSSVLVPDPVKARRKKGMPHREEQKAEAFDAGGCPFAHRCGYALECCYTDRPKNCRFDGREVACFLYSEEYTGKRSRGYRMTSQI</sequence>
<evidence type="ECO:0000256" key="2">
    <source>
        <dbReference type="ARBA" id="ARBA00022448"/>
    </source>
</evidence>
<feature type="domain" description="ABC transporter" evidence="5">
    <location>
        <begin position="282"/>
        <end position="526"/>
    </location>
</feature>